<proteinExistence type="inferred from homology"/>
<keyword evidence="7" id="KW-1185">Reference proteome</keyword>
<evidence type="ECO:0000256" key="2">
    <source>
        <dbReference type="ARBA" id="ARBA00023157"/>
    </source>
</evidence>
<dbReference type="PANTHER" id="PTHR36710:SF1">
    <property type="entry name" value="F14J9.2 PROTEIN"/>
    <property type="match status" value="1"/>
</dbReference>
<reference evidence="6 7" key="1">
    <citation type="submission" date="2024-06" db="EMBL/GenBank/DDBJ databases">
        <title>A chromosome level genome sequence of Diviner's sage (Salvia divinorum).</title>
        <authorList>
            <person name="Ford S.A."/>
            <person name="Ro D.-K."/>
            <person name="Ness R.W."/>
            <person name="Phillips M.A."/>
        </authorList>
    </citation>
    <scope>NUCLEOTIDE SEQUENCE [LARGE SCALE GENOMIC DNA]</scope>
    <source>
        <strain evidence="6">SAF-2024a</strain>
        <tissue evidence="6">Leaf</tissue>
    </source>
</reference>
<dbReference type="NCBIfam" id="TIGR01614">
    <property type="entry name" value="PME_inhib"/>
    <property type="match status" value="1"/>
</dbReference>
<protein>
    <recommendedName>
        <fullName evidence="5">Pectinesterase inhibitor domain-containing protein</fullName>
    </recommendedName>
</protein>
<dbReference type="PANTHER" id="PTHR36710">
    <property type="entry name" value="PECTINESTERASE INHIBITOR-LIKE"/>
    <property type="match status" value="1"/>
</dbReference>
<gene>
    <name evidence="6" type="ORF">AAHA92_33148</name>
</gene>
<evidence type="ECO:0000313" key="7">
    <source>
        <dbReference type="Proteomes" id="UP001567538"/>
    </source>
</evidence>
<dbReference type="CDD" id="cd15797">
    <property type="entry name" value="PMEI"/>
    <property type="match status" value="1"/>
</dbReference>
<keyword evidence="1 4" id="KW-0732">Signal</keyword>
<feature type="chain" id="PRO_5044824452" description="Pectinesterase inhibitor domain-containing protein" evidence="4">
    <location>
        <begin position="21"/>
        <end position="179"/>
    </location>
</feature>
<dbReference type="InterPro" id="IPR052421">
    <property type="entry name" value="PCW_Enzyme_Inhibitor"/>
</dbReference>
<dbReference type="InterPro" id="IPR035513">
    <property type="entry name" value="Invertase/methylesterase_inhib"/>
</dbReference>
<comment type="similarity">
    <text evidence="3">Belongs to the PMEI family.</text>
</comment>
<evidence type="ECO:0000256" key="4">
    <source>
        <dbReference type="SAM" id="SignalP"/>
    </source>
</evidence>
<organism evidence="6 7">
    <name type="scientific">Salvia divinorum</name>
    <name type="common">Maria pastora</name>
    <name type="synonym">Diviner's sage</name>
    <dbReference type="NCBI Taxonomy" id="28513"/>
    <lineage>
        <taxon>Eukaryota</taxon>
        <taxon>Viridiplantae</taxon>
        <taxon>Streptophyta</taxon>
        <taxon>Embryophyta</taxon>
        <taxon>Tracheophyta</taxon>
        <taxon>Spermatophyta</taxon>
        <taxon>Magnoliopsida</taxon>
        <taxon>eudicotyledons</taxon>
        <taxon>Gunneridae</taxon>
        <taxon>Pentapetalae</taxon>
        <taxon>asterids</taxon>
        <taxon>lamiids</taxon>
        <taxon>Lamiales</taxon>
        <taxon>Lamiaceae</taxon>
        <taxon>Nepetoideae</taxon>
        <taxon>Mentheae</taxon>
        <taxon>Salviinae</taxon>
        <taxon>Salvia</taxon>
        <taxon>Salvia subgen. Calosphace</taxon>
    </lineage>
</organism>
<dbReference type="Proteomes" id="UP001567538">
    <property type="component" value="Unassembled WGS sequence"/>
</dbReference>
<comment type="caution">
    <text evidence="6">The sequence shown here is derived from an EMBL/GenBank/DDBJ whole genome shotgun (WGS) entry which is preliminary data.</text>
</comment>
<dbReference type="SMART" id="SM00856">
    <property type="entry name" value="PMEI"/>
    <property type="match status" value="1"/>
</dbReference>
<sequence>MRFRLCFLASILVFFVSVSCNVDRKDPATQVRINHICSQTSDYNLCQIILNKNLYTPIADFKILTQICLAQTTIYTSDTIIFIKTSERNEKDKTQRDLFQICDSGYGILLNQFSDASFAFGKGDYKSMLFDIEKSERFVNDCENVLGYKLTELHNKNTHTKVLIQMSNASGNLIGSELQ</sequence>
<feature type="signal peptide" evidence="4">
    <location>
        <begin position="1"/>
        <end position="20"/>
    </location>
</feature>
<accession>A0ABD1FN09</accession>
<keyword evidence="2" id="KW-1015">Disulfide bond</keyword>
<name>A0ABD1FN09_SALDI</name>
<dbReference type="EMBL" id="JBEAFC010000014">
    <property type="protein sequence ID" value="KAL1533234.1"/>
    <property type="molecule type" value="Genomic_DNA"/>
</dbReference>
<evidence type="ECO:0000259" key="5">
    <source>
        <dbReference type="SMART" id="SM00856"/>
    </source>
</evidence>
<dbReference type="PROSITE" id="PS51257">
    <property type="entry name" value="PROKAR_LIPOPROTEIN"/>
    <property type="match status" value="1"/>
</dbReference>
<evidence type="ECO:0000313" key="6">
    <source>
        <dbReference type="EMBL" id="KAL1533234.1"/>
    </source>
</evidence>
<feature type="domain" description="Pectinesterase inhibitor" evidence="5">
    <location>
        <begin position="28"/>
        <end position="176"/>
    </location>
</feature>
<dbReference type="SUPFAM" id="SSF101148">
    <property type="entry name" value="Plant invertase/pectin methylesterase inhibitor"/>
    <property type="match status" value="1"/>
</dbReference>
<evidence type="ECO:0000256" key="3">
    <source>
        <dbReference type="ARBA" id="ARBA00038471"/>
    </source>
</evidence>
<dbReference type="Gene3D" id="1.20.140.40">
    <property type="entry name" value="Invertase/pectin methylesterase inhibitor family protein"/>
    <property type="match status" value="1"/>
</dbReference>
<dbReference type="InterPro" id="IPR006501">
    <property type="entry name" value="Pectinesterase_inhib_dom"/>
</dbReference>
<dbReference type="InterPro" id="IPR034086">
    <property type="entry name" value="PMEI_plant"/>
</dbReference>
<dbReference type="AlphaFoldDB" id="A0ABD1FN09"/>
<evidence type="ECO:0000256" key="1">
    <source>
        <dbReference type="ARBA" id="ARBA00022729"/>
    </source>
</evidence>